<dbReference type="PANTHER" id="PTHR13604:SF0">
    <property type="entry name" value="ABASIC SITE PROCESSING PROTEIN HMCES"/>
    <property type="match status" value="1"/>
</dbReference>
<keyword evidence="7" id="KW-0456">Lyase</keyword>
<keyword evidence="6" id="KW-0238">DNA-binding</keyword>
<evidence type="ECO:0000256" key="5">
    <source>
        <dbReference type="ARBA" id="ARBA00023124"/>
    </source>
</evidence>
<evidence type="ECO:0000256" key="4">
    <source>
        <dbReference type="ARBA" id="ARBA00022801"/>
    </source>
</evidence>
<dbReference type="SUPFAM" id="SSF143081">
    <property type="entry name" value="BB1717-like"/>
    <property type="match status" value="1"/>
</dbReference>
<protein>
    <recommendedName>
        <fullName evidence="8">Abasic site processing protein</fullName>
        <ecNumber evidence="8">3.4.-.-</ecNumber>
    </recommendedName>
</protein>
<sequence>MCGRFVVARATGELTAELDIERVSDDAPGTSYNVAPTTRIRVVVDAPADEPVRRLEAAKWGLVPSWAKDESVAVRAFNARSETAASKPTFRAAVKQRRGVIPVDGYYEWHKRADGSKQPFYVHPQGEGSLLLAALYEWWKRPDAAEGEDAWLLSATILTRASATENLQWLHDRTPVFLDRGDVDEWLDPAVAGNGELVTDFADRALAVSETLQLRPVGKRVGNVRENDEHLIDEVSPEAAPEAAE</sequence>
<organism evidence="9">
    <name type="scientific">Gulosibacter sediminis</name>
    <dbReference type="NCBI Taxonomy" id="1729695"/>
    <lineage>
        <taxon>Bacteria</taxon>
        <taxon>Bacillati</taxon>
        <taxon>Actinomycetota</taxon>
        <taxon>Actinomycetes</taxon>
        <taxon>Micrococcales</taxon>
        <taxon>Microbacteriaceae</taxon>
        <taxon>Gulosibacter</taxon>
    </lineage>
</organism>
<dbReference type="Gene3D" id="3.90.1680.10">
    <property type="entry name" value="SOS response associated peptidase-like"/>
    <property type="match status" value="1"/>
</dbReference>
<gene>
    <name evidence="9" type="ORF">M3M28_08595</name>
</gene>
<evidence type="ECO:0000256" key="3">
    <source>
        <dbReference type="ARBA" id="ARBA00022763"/>
    </source>
</evidence>
<evidence type="ECO:0000256" key="7">
    <source>
        <dbReference type="ARBA" id="ARBA00023239"/>
    </source>
</evidence>
<keyword evidence="4 8" id="KW-0378">Hydrolase</keyword>
<keyword evidence="2 8" id="KW-0645">Protease</keyword>
<dbReference type="EMBL" id="CP097160">
    <property type="protein sequence ID" value="UQN14111.1"/>
    <property type="molecule type" value="Genomic_DNA"/>
</dbReference>
<dbReference type="InterPro" id="IPR036590">
    <property type="entry name" value="SRAP-like"/>
</dbReference>
<evidence type="ECO:0000256" key="8">
    <source>
        <dbReference type="RuleBase" id="RU364100"/>
    </source>
</evidence>
<comment type="similarity">
    <text evidence="1 8">Belongs to the SOS response-associated peptidase family.</text>
</comment>
<evidence type="ECO:0000313" key="9">
    <source>
        <dbReference type="EMBL" id="UQN14111.1"/>
    </source>
</evidence>
<keyword evidence="5" id="KW-0190">Covalent protein-DNA linkage</keyword>
<dbReference type="Pfam" id="PF02586">
    <property type="entry name" value="SRAP"/>
    <property type="match status" value="1"/>
</dbReference>
<dbReference type="EC" id="3.4.-.-" evidence="8"/>
<reference evidence="9" key="1">
    <citation type="submission" date="2022-05" db="EMBL/GenBank/DDBJ databases">
        <title>Complete genome sequence of toluene-degrading Gulosibacter sediminis strain ACHW.36C.</title>
        <authorList>
            <person name="Wai A.C."/>
            <person name="Lai G.K."/>
            <person name="Griffin S.D."/>
            <person name="Leung F.C."/>
        </authorList>
    </citation>
    <scope>NUCLEOTIDE SEQUENCE [LARGE SCALE GENOMIC DNA]</scope>
    <source>
        <strain evidence="9">ACHW.36C</strain>
    </source>
</reference>
<dbReference type="PANTHER" id="PTHR13604">
    <property type="entry name" value="DC12-RELATED"/>
    <property type="match status" value="1"/>
</dbReference>
<dbReference type="InterPro" id="IPR003738">
    <property type="entry name" value="SRAP"/>
</dbReference>
<keyword evidence="3" id="KW-0227">DNA damage</keyword>
<evidence type="ECO:0000256" key="1">
    <source>
        <dbReference type="ARBA" id="ARBA00008136"/>
    </source>
</evidence>
<proteinExistence type="inferred from homology"/>
<accession>A0ABY4MXJ9</accession>
<evidence type="ECO:0000256" key="2">
    <source>
        <dbReference type="ARBA" id="ARBA00022670"/>
    </source>
</evidence>
<name>A0ABY4MXJ9_9MICO</name>
<evidence type="ECO:0000256" key="6">
    <source>
        <dbReference type="ARBA" id="ARBA00023125"/>
    </source>
</evidence>